<sequence>MAANVKQLREETDQTRMPSEEVLKNLARQVTSAKAEMDEARGEIGAMIKSAEETHNVHRKAFKLCLQLDRMDDDKRDAFLAHFDDYREKLKLDRAGKLFAA</sequence>
<protein>
    <submittedName>
        <fullName evidence="1">Uncharacterized protein</fullName>
    </submittedName>
</protein>
<organism evidence="1 2">
    <name type="scientific">Marinicauda algicola</name>
    <dbReference type="NCBI Taxonomy" id="2029849"/>
    <lineage>
        <taxon>Bacteria</taxon>
        <taxon>Pseudomonadati</taxon>
        <taxon>Pseudomonadota</taxon>
        <taxon>Alphaproteobacteria</taxon>
        <taxon>Maricaulales</taxon>
        <taxon>Maricaulaceae</taxon>
        <taxon>Marinicauda</taxon>
    </lineage>
</organism>
<gene>
    <name evidence="1" type="ORF">E5163_14815</name>
</gene>
<evidence type="ECO:0000313" key="1">
    <source>
        <dbReference type="EMBL" id="TGY87337.1"/>
    </source>
</evidence>
<reference evidence="1 2" key="1">
    <citation type="journal article" date="2017" name="Int. J. Syst. Evol. Microbiol.">
        <title>Marinicauda algicola sp. nov., isolated from a marine red alga Rhodosorus marinus.</title>
        <authorList>
            <person name="Jeong S.E."/>
            <person name="Jeon S.H."/>
            <person name="Chun B.H."/>
            <person name="Kim D.W."/>
            <person name="Jeon C.O."/>
        </authorList>
    </citation>
    <scope>NUCLEOTIDE SEQUENCE [LARGE SCALE GENOMIC DNA]</scope>
    <source>
        <strain evidence="1 2">JCM 31718</strain>
    </source>
</reference>
<accession>A0A4S2GW64</accession>
<dbReference type="RefSeq" id="WP_135997311.1">
    <property type="nucleotide sequence ID" value="NZ_CP071057.1"/>
</dbReference>
<proteinExistence type="predicted"/>
<dbReference type="Proteomes" id="UP000308054">
    <property type="component" value="Unassembled WGS sequence"/>
</dbReference>
<dbReference type="OrthoDB" id="8001394at2"/>
<dbReference type="EMBL" id="SRXW01000006">
    <property type="protein sequence ID" value="TGY87337.1"/>
    <property type="molecule type" value="Genomic_DNA"/>
</dbReference>
<comment type="caution">
    <text evidence="1">The sequence shown here is derived from an EMBL/GenBank/DDBJ whole genome shotgun (WGS) entry which is preliminary data.</text>
</comment>
<name>A0A4S2GW64_9PROT</name>
<evidence type="ECO:0000313" key="2">
    <source>
        <dbReference type="Proteomes" id="UP000308054"/>
    </source>
</evidence>
<dbReference type="AlphaFoldDB" id="A0A4S2GW64"/>
<keyword evidence="2" id="KW-1185">Reference proteome</keyword>